<accession>A0A1H3N7W0</accession>
<dbReference type="Proteomes" id="UP000198640">
    <property type="component" value="Unassembled WGS sequence"/>
</dbReference>
<evidence type="ECO:0000313" key="2">
    <source>
        <dbReference type="Proteomes" id="UP000198640"/>
    </source>
</evidence>
<dbReference type="EMBL" id="FNOY01000069">
    <property type="protein sequence ID" value="SDY84908.1"/>
    <property type="molecule type" value="Genomic_DNA"/>
</dbReference>
<keyword evidence="2" id="KW-1185">Reference proteome</keyword>
<dbReference type="Gene3D" id="3.40.50.450">
    <property type="match status" value="1"/>
</dbReference>
<organism evidence="1 2">
    <name type="scientific">Nitrosomonas halophila</name>
    <dbReference type="NCBI Taxonomy" id="44576"/>
    <lineage>
        <taxon>Bacteria</taxon>
        <taxon>Pseudomonadati</taxon>
        <taxon>Pseudomonadota</taxon>
        <taxon>Betaproteobacteria</taxon>
        <taxon>Nitrosomonadales</taxon>
        <taxon>Nitrosomonadaceae</taxon>
        <taxon>Nitrosomonas</taxon>
    </lineage>
</organism>
<evidence type="ECO:0008006" key="3">
    <source>
        <dbReference type="Google" id="ProtNLM"/>
    </source>
</evidence>
<dbReference type="OrthoDB" id="9795789at2"/>
<name>A0A1H3N7W0_9PROT</name>
<dbReference type="RefSeq" id="WP_090415569.1">
    <property type="nucleotide sequence ID" value="NZ_FNOY01000069.1"/>
</dbReference>
<reference evidence="1 2" key="1">
    <citation type="submission" date="2016-10" db="EMBL/GenBank/DDBJ databases">
        <authorList>
            <person name="de Groot N.N."/>
        </authorList>
    </citation>
    <scope>NUCLEOTIDE SEQUENCE [LARGE SCALE GENOMIC DNA]</scope>
    <source>
        <strain evidence="1 2">Nm1</strain>
    </source>
</reference>
<proteinExistence type="predicted"/>
<evidence type="ECO:0000313" key="1">
    <source>
        <dbReference type="EMBL" id="SDY84908.1"/>
    </source>
</evidence>
<protein>
    <recommendedName>
        <fullName evidence="3">Nucleoside 2-deoxyribosyltransferase</fullName>
    </recommendedName>
</protein>
<dbReference type="SUPFAM" id="SSF52309">
    <property type="entry name" value="N-(deoxy)ribosyltransferase-like"/>
    <property type="match status" value="1"/>
</dbReference>
<sequence length="104" mass="11717">MKNFKYKDPSKNGLTDPKLYTKWDLEAIRNSDIIFAYLEDANPGGYGLSLEIGYASALGKHIIFIDEKSPCSYEAGRYLKIVQQTSNVVFNSLEEGVNYLKVLS</sequence>
<dbReference type="AlphaFoldDB" id="A0A1H3N7W0"/>
<gene>
    <name evidence="1" type="ORF">SAMN05421881_106910</name>
</gene>